<name>A0A8K0N721_COCNU</name>
<evidence type="ECO:0000313" key="2">
    <source>
        <dbReference type="Proteomes" id="UP000797356"/>
    </source>
</evidence>
<protein>
    <submittedName>
        <fullName evidence="1">Uncharacterized protein</fullName>
    </submittedName>
</protein>
<gene>
    <name evidence="1" type="ORF">COCNU_09G003180</name>
</gene>
<comment type="caution">
    <text evidence="1">The sequence shown here is derived from an EMBL/GenBank/DDBJ whole genome shotgun (WGS) entry which is preliminary data.</text>
</comment>
<reference evidence="1" key="1">
    <citation type="journal article" date="2017" name="Gigascience">
        <title>The genome draft of coconut (Cocos nucifera).</title>
        <authorList>
            <person name="Xiao Y."/>
            <person name="Xu P."/>
            <person name="Fan H."/>
            <person name="Baudouin L."/>
            <person name="Xia W."/>
            <person name="Bocs S."/>
            <person name="Xu J."/>
            <person name="Li Q."/>
            <person name="Guo A."/>
            <person name="Zhou L."/>
            <person name="Li J."/>
            <person name="Wu Y."/>
            <person name="Ma Z."/>
            <person name="Armero A."/>
            <person name="Issali A.E."/>
            <person name="Liu N."/>
            <person name="Peng M."/>
            <person name="Yang Y."/>
        </authorList>
    </citation>
    <scope>NUCLEOTIDE SEQUENCE</scope>
    <source>
        <tissue evidence="1">Spear leaf of Hainan Tall coconut</tissue>
    </source>
</reference>
<accession>A0A8K0N721</accession>
<dbReference type="Proteomes" id="UP000797356">
    <property type="component" value="Chromosome 9"/>
</dbReference>
<dbReference type="EMBL" id="CM017880">
    <property type="protein sequence ID" value="KAG1360855.1"/>
    <property type="molecule type" value="Genomic_DNA"/>
</dbReference>
<evidence type="ECO:0000313" key="1">
    <source>
        <dbReference type="EMBL" id="KAG1360855.1"/>
    </source>
</evidence>
<organism evidence="1 2">
    <name type="scientific">Cocos nucifera</name>
    <name type="common">Coconut palm</name>
    <dbReference type="NCBI Taxonomy" id="13894"/>
    <lineage>
        <taxon>Eukaryota</taxon>
        <taxon>Viridiplantae</taxon>
        <taxon>Streptophyta</taxon>
        <taxon>Embryophyta</taxon>
        <taxon>Tracheophyta</taxon>
        <taxon>Spermatophyta</taxon>
        <taxon>Magnoliopsida</taxon>
        <taxon>Liliopsida</taxon>
        <taxon>Arecaceae</taxon>
        <taxon>Arecoideae</taxon>
        <taxon>Cocoseae</taxon>
        <taxon>Attaleinae</taxon>
        <taxon>Cocos</taxon>
    </lineage>
</organism>
<reference evidence="1" key="2">
    <citation type="submission" date="2019-07" db="EMBL/GenBank/DDBJ databases">
        <authorList>
            <person name="Yang Y."/>
            <person name="Bocs S."/>
            <person name="Baudouin L."/>
        </authorList>
    </citation>
    <scope>NUCLEOTIDE SEQUENCE</scope>
    <source>
        <tissue evidence="1">Spear leaf of Hainan Tall coconut</tissue>
    </source>
</reference>
<keyword evidence="2" id="KW-1185">Reference proteome</keyword>
<dbReference type="AlphaFoldDB" id="A0A8K0N721"/>
<sequence>MTNIQQEKVAKMERKLAAVIAAHKTIKAKLMTSKEKAIEEKSLAVTEAKLQALIEYKASKVFEVEIAKGSTFIFTIDFDLYKARVADFSQESM</sequence>
<proteinExistence type="predicted"/>